<accession>A0AAE4AZX4</accession>
<dbReference type="RefSeq" id="WP_307239607.1">
    <property type="nucleotide sequence ID" value="NZ_JAUSUZ010000001.1"/>
</dbReference>
<evidence type="ECO:0000259" key="1">
    <source>
        <dbReference type="Pfam" id="PF15567"/>
    </source>
</evidence>
<name>A0AAE4AZX4_9ACTN</name>
<evidence type="ECO:0000313" key="2">
    <source>
        <dbReference type="EMBL" id="MDQ0366348.1"/>
    </source>
</evidence>
<evidence type="ECO:0000313" key="3">
    <source>
        <dbReference type="Proteomes" id="UP001240236"/>
    </source>
</evidence>
<sequence>MIDEERARQIAEAILAHDATEPGTPPLAIVNVEEHPIGWVLYYNSAKYVRTGNFMDATVGNAPIVVERATGRAHITGTARSTAYYLAELDAGTHSCTHCP</sequence>
<comment type="caution">
    <text evidence="2">The sequence shown here is derived from an EMBL/GenBank/DDBJ whole genome shotgun (WGS) entry which is preliminary data.</text>
</comment>
<dbReference type="InterPro" id="IPR029082">
    <property type="entry name" value="Imm35"/>
</dbReference>
<gene>
    <name evidence="2" type="ORF">J2S42_003017</name>
</gene>
<dbReference type="Pfam" id="PF15567">
    <property type="entry name" value="Imm35"/>
    <property type="match status" value="1"/>
</dbReference>
<feature type="domain" description="Immunity protein 35" evidence="1">
    <location>
        <begin position="6"/>
        <end position="81"/>
    </location>
</feature>
<keyword evidence="3" id="KW-1185">Reference proteome</keyword>
<dbReference type="EMBL" id="JAUSUZ010000001">
    <property type="protein sequence ID" value="MDQ0366348.1"/>
    <property type="molecule type" value="Genomic_DNA"/>
</dbReference>
<dbReference type="Proteomes" id="UP001240236">
    <property type="component" value="Unassembled WGS sequence"/>
</dbReference>
<protein>
    <recommendedName>
        <fullName evidence="1">Immunity protein 35 domain-containing protein</fullName>
    </recommendedName>
</protein>
<organism evidence="2 3">
    <name type="scientific">Catenuloplanes indicus</name>
    <dbReference type="NCBI Taxonomy" id="137267"/>
    <lineage>
        <taxon>Bacteria</taxon>
        <taxon>Bacillati</taxon>
        <taxon>Actinomycetota</taxon>
        <taxon>Actinomycetes</taxon>
        <taxon>Micromonosporales</taxon>
        <taxon>Micromonosporaceae</taxon>
        <taxon>Catenuloplanes</taxon>
    </lineage>
</organism>
<proteinExistence type="predicted"/>
<dbReference type="AlphaFoldDB" id="A0AAE4AZX4"/>
<reference evidence="2 3" key="1">
    <citation type="submission" date="2023-07" db="EMBL/GenBank/DDBJ databases">
        <title>Sequencing the genomes of 1000 actinobacteria strains.</title>
        <authorList>
            <person name="Klenk H.-P."/>
        </authorList>
    </citation>
    <scope>NUCLEOTIDE SEQUENCE [LARGE SCALE GENOMIC DNA]</scope>
    <source>
        <strain evidence="2 3">DSM 44709</strain>
    </source>
</reference>